<proteinExistence type="predicted"/>
<keyword evidence="1" id="KW-0732">Signal</keyword>
<reference evidence="2 3" key="1">
    <citation type="submission" date="2018-04" db="EMBL/GenBank/DDBJ databases">
        <title>Novel Campyloabacter and Helicobacter Species and Strains.</title>
        <authorList>
            <person name="Mannion A.J."/>
            <person name="Shen Z."/>
            <person name="Fox J.G."/>
        </authorList>
    </citation>
    <scope>NUCLEOTIDE SEQUENCE [LARGE SCALE GENOMIC DNA]</scope>
    <source>
        <strain evidence="2 3">MIT 12-6600</strain>
    </source>
</reference>
<keyword evidence="3" id="KW-1185">Reference proteome</keyword>
<evidence type="ECO:0000313" key="2">
    <source>
        <dbReference type="EMBL" id="RDU66924.1"/>
    </source>
</evidence>
<feature type="signal peptide" evidence="1">
    <location>
        <begin position="1"/>
        <end position="21"/>
    </location>
</feature>
<dbReference type="EMBL" id="NXLT01000004">
    <property type="protein sequence ID" value="RDU66924.1"/>
    <property type="molecule type" value="Genomic_DNA"/>
</dbReference>
<dbReference type="InterPro" id="IPR002718">
    <property type="entry name" value="OMP_Helicobacter"/>
</dbReference>
<feature type="chain" id="PRO_5017765236" description="Outer membrane protein" evidence="1">
    <location>
        <begin position="22"/>
        <end position="220"/>
    </location>
</feature>
<dbReference type="Pfam" id="PF01856">
    <property type="entry name" value="HP_OMP"/>
    <property type="match status" value="1"/>
</dbReference>
<sequence>MKKLIVSGALALAFSASAVVAEESGAFVGVDLGISNAVMTQDAGDGSAADFYNNKAASIGNFRYGLLGGYKWFFTESFGLRAYLQVNNGANQIPAGVDTHAIINTLNVMANVDALYNLYSTQESSIGLFAGLSFGYAIHSGKAVDDLKKTGLKDPSGFDMGINFGLRTIIAKHHGIEFFNRFGVVGASATSTLGVAPRAVDVKMTTLQPYAFGVRYTYNF</sequence>
<dbReference type="Proteomes" id="UP000256514">
    <property type="component" value="Unassembled WGS sequence"/>
</dbReference>
<dbReference type="OrthoDB" id="5319509at2"/>
<dbReference type="RefSeq" id="WP_115571238.1">
    <property type="nucleotide sequence ID" value="NZ_NXLT01000004.1"/>
</dbReference>
<dbReference type="Gene3D" id="2.40.160.20">
    <property type="match status" value="1"/>
</dbReference>
<evidence type="ECO:0008006" key="4">
    <source>
        <dbReference type="Google" id="ProtNLM"/>
    </source>
</evidence>
<gene>
    <name evidence="2" type="ORF">CQA54_06095</name>
</gene>
<evidence type="ECO:0000256" key="1">
    <source>
        <dbReference type="SAM" id="SignalP"/>
    </source>
</evidence>
<protein>
    <recommendedName>
        <fullName evidence="4">Outer membrane protein</fullName>
    </recommendedName>
</protein>
<accession>A0A3D8IQM4</accession>
<evidence type="ECO:0000313" key="3">
    <source>
        <dbReference type="Proteomes" id="UP000256514"/>
    </source>
</evidence>
<dbReference type="AlphaFoldDB" id="A0A3D8IQM4"/>
<comment type="caution">
    <text evidence="2">The sequence shown here is derived from an EMBL/GenBank/DDBJ whole genome shotgun (WGS) entry which is preliminary data.</text>
</comment>
<name>A0A3D8IQM4_9HELI</name>
<organism evidence="2 3">
    <name type="scientific">Helicobacter equorum</name>
    <dbReference type="NCBI Taxonomy" id="361872"/>
    <lineage>
        <taxon>Bacteria</taxon>
        <taxon>Pseudomonadati</taxon>
        <taxon>Campylobacterota</taxon>
        <taxon>Epsilonproteobacteria</taxon>
        <taxon>Campylobacterales</taxon>
        <taxon>Helicobacteraceae</taxon>
        <taxon>Helicobacter</taxon>
    </lineage>
</organism>